<feature type="chain" id="PRO_5011532585" evidence="3">
    <location>
        <begin position="33"/>
        <end position="287"/>
    </location>
</feature>
<name>A0A1I3JFC0_9PLAN</name>
<evidence type="ECO:0000256" key="3">
    <source>
        <dbReference type="SAM" id="SignalP"/>
    </source>
</evidence>
<organism evidence="4 5">
    <name type="scientific">Planctomicrobium piriforme</name>
    <dbReference type="NCBI Taxonomy" id="1576369"/>
    <lineage>
        <taxon>Bacteria</taxon>
        <taxon>Pseudomonadati</taxon>
        <taxon>Planctomycetota</taxon>
        <taxon>Planctomycetia</taxon>
        <taxon>Planctomycetales</taxon>
        <taxon>Planctomycetaceae</taxon>
        <taxon>Planctomicrobium</taxon>
    </lineage>
</organism>
<protein>
    <submittedName>
        <fullName evidence="4">Protein SCO1/2</fullName>
    </submittedName>
</protein>
<proteinExistence type="inferred from homology"/>
<dbReference type="InterPro" id="IPR003782">
    <property type="entry name" value="SCO1/SenC"/>
</dbReference>
<keyword evidence="3" id="KW-0732">Signal</keyword>
<evidence type="ECO:0000256" key="1">
    <source>
        <dbReference type="ARBA" id="ARBA00010996"/>
    </source>
</evidence>
<sequence length="287" mass="31524">MSGPRTIWRSIATGLGALALLVCAASANTASAQAPPPDIGFDQNLGAQLPLDLKFQDENGETVELKSYFGKKPVVLMPVYYKCPMLCGLELNGLVRCLRGLNMSIGMTAEKDFEILTYSIDHREKPALATQKRRQYLAAYDCPAANDGWHFLTGDEESIKKLNEVIGFRTQYDEITGQYAHAAGLVVCTPDGMLSRYLYGVEFEPKDLRLAVVESSEGKVGGLSEHILLYCFRYDPASGKYGLAIMNFLRAGGVLTLLILGTAITMMLRKERGMMESHRLLEGSTHG</sequence>
<dbReference type="OrthoDB" id="9786756at2"/>
<evidence type="ECO:0000313" key="5">
    <source>
        <dbReference type="Proteomes" id="UP000199518"/>
    </source>
</evidence>
<keyword evidence="5" id="KW-1185">Reference proteome</keyword>
<dbReference type="InterPro" id="IPR036249">
    <property type="entry name" value="Thioredoxin-like_sf"/>
</dbReference>
<evidence type="ECO:0000313" key="4">
    <source>
        <dbReference type="EMBL" id="SFI58967.1"/>
    </source>
</evidence>
<dbReference type="CDD" id="cd02968">
    <property type="entry name" value="SCO"/>
    <property type="match status" value="1"/>
</dbReference>
<dbReference type="Gene3D" id="3.40.30.10">
    <property type="entry name" value="Glutaredoxin"/>
    <property type="match status" value="1"/>
</dbReference>
<dbReference type="STRING" id="1576369.SAMN05421753_110159"/>
<keyword evidence="2" id="KW-0812">Transmembrane</keyword>
<accession>A0A1I3JFC0</accession>
<dbReference type="PANTHER" id="PTHR12151">
    <property type="entry name" value="ELECTRON TRANSPORT PROTIN SCO1/SENC FAMILY MEMBER"/>
    <property type="match status" value="1"/>
</dbReference>
<dbReference type="RefSeq" id="WP_092051310.1">
    <property type="nucleotide sequence ID" value="NZ_FOQD01000010.1"/>
</dbReference>
<dbReference type="AlphaFoldDB" id="A0A1I3JFC0"/>
<feature type="transmembrane region" description="Helical" evidence="2">
    <location>
        <begin position="248"/>
        <end position="268"/>
    </location>
</feature>
<reference evidence="5" key="1">
    <citation type="submission" date="2016-10" db="EMBL/GenBank/DDBJ databases">
        <authorList>
            <person name="Varghese N."/>
            <person name="Submissions S."/>
        </authorList>
    </citation>
    <scope>NUCLEOTIDE SEQUENCE [LARGE SCALE GENOMIC DNA]</scope>
    <source>
        <strain evidence="5">DSM 26348</strain>
    </source>
</reference>
<keyword evidence="2" id="KW-1133">Transmembrane helix</keyword>
<dbReference type="Pfam" id="PF02630">
    <property type="entry name" value="SCO1-SenC"/>
    <property type="match status" value="1"/>
</dbReference>
<dbReference type="EMBL" id="FOQD01000010">
    <property type="protein sequence ID" value="SFI58967.1"/>
    <property type="molecule type" value="Genomic_DNA"/>
</dbReference>
<dbReference type="SUPFAM" id="SSF52833">
    <property type="entry name" value="Thioredoxin-like"/>
    <property type="match status" value="1"/>
</dbReference>
<gene>
    <name evidence="4" type="ORF">SAMN05421753_110159</name>
</gene>
<dbReference type="Proteomes" id="UP000199518">
    <property type="component" value="Unassembled WGS sequence"/>
</dbReference>
<comment type="similarity">
    <text evidence="1">Belongs to the SCO1/2 family.</text>
</comment>
<evidence type="ECO:0000256" key="2">
    <source>
        <dbReference type="SAM" id="Phobius"/>
    </source>
</evidence>
<dbReference type="PANTHER" id="PTHR12151:SF8">
    <property type="entry name" value="THIOREDOXIN DOMAIN-CONTAINING PROTEIN"/>
    <property type="match status" value="1"/>
</dbReference>
<feature type="signal peptide" evidence="3">
    <location>
        <begin position="1"/>
        <end position="32"/>
    </location>
</feature>
<keyword evidence="2" id="KW-0472">Membrane</keyword>